<proteinExistence type="predicted"/>
<dbReference type="GO" id="GO:0016784">
    <property type="term" value="F:3-mercaptopyruvate sulfurtransferase activity"/>
    <property type="evidence" value="ECO:0007669"/>
    <property type="project" value="UniProtKB-EC"/>
</dbReference>
<dbReference type="InterPro" id="IPR045078">
    <property type="entry name" value="TST/MPST-like"/>
</dbReference>
<dbReference type="InterPro" id="IPR036873">
    <property type="entry name" value="Rhodanese-like_dom_sf"/>
</dbReference>
<dbReference type="FunFam" id="3.40.250.10:FF:000035">
    <property type="entry name" value="Thiosulfate sulfurtransferase"/>
    <property type="match status" value="1"/>
</dbReference>
<dbReference type="EC" id="2.8.1.1" evidence="4"/>
<sequence>MKYIVTNEWLANRLNQEEIRIIDCRYYMGDAPRGLKEYIRGHIPGALYFDLEMDLSSPIKEHGGRHPLPNIDEFIEKLSSAGIDKDTVVVAYDSQASSIAARFWWILRYLGHEQVYVLDGGYEKWVESGYPITTDVPIYSRKTFVANLQPHLIATMEDVQRGIKDKSTLLIDSREPKRYLGIAEPIDRIAGHIPGAKNYFWREGLTEDACWKTSIEQEQRFADIPKAQEVIVYCGSGVTACPNVLALTEAGYTNVRLYVGSWSDWISYPENQIAKGKNE</sequence>
<accession>A0A7V9YY27</accession>
<evidence type="ECO:0000313" key="5">
    <source>
        <dbReference type="Proteomes" id="UP000580891"/>
    </source>
</evidence>
<evidence type="ECO:0000259" key="3">
    <source>
        <dbReference type="PROSITE" id="PS50206"/>
    </source>
</evidence>
<dbReference type="InterPro" id="IPR001763">
    <property type="entry name" value="Rhodanese-like_dom"/>
</dbReference>
<dbReference type="EC" id="2.8.1.2" evidence="4"/>
<dbReference type="Gene3D" id="3.40.250.10">
    <property type="entry name" value="Rhodanese-like domain"/>
    <property type="match status" value="2"/>
</dbReference>
<reference evidence="4 5" key="1">
    <citation type="submission" date="2020-07" db="EMBL/GenBank/DDBJ databases">
        <title>Genomic Encyclopedia of Type Strains, Phase IV (KMG-IV): sequencing the most valuable type-strain genomes for metagenomic binning, comparative biology and taxonomic classification.</title>
        <authorList>
            <person name="Goeker M."/>
        </authorList>
    </citation>
    <scope>NUCLEOTIDE SEQUENCE [LARGE SCALE GENOMIC DNA]</scope>
    <source>
        <strain evidence="4 5">DSM 25220</strain>
    </source>
</reference>
<dbReference type="RefSeq" id="WP_181536133.1">
    <property type="nucleotide sequence ID" value="NZ_JACDUU010000001.1"/>
</dbReference>
<evidence type="ECO:0000256" key="2">
    <source>
        <dbReference type="ARBA" id="ARBA00022737"/>
    </source>
</evidence>
<feature type="domain" description="Rhodanese" evidence="3">
    <location>
        <begin position="164"/>
        <end position="274"/>
    </location>
</feature>
<organism evidence="4 5">
    <name type="scientific">[Anoxybacillus] calidus</name>
    <dbReference type="NCBI Taxonomy" id="575178"/>
    <lineage>
        <taxon>Bacteria</taxon>
        <taxon>Bacillati</taxon>
        <taxon>Bacillota</taxon>
        <taxon>Bacilli</taxon>
        <taxon>Bacillales</taxon>
        <taxon>Anoxybacillaceae</taxon>
        <taxon>Paranoxybacillus</taxon>
    </lineage>
</organism>
<protein>
    <submittedName>
        <fullName evidence="4">Thiosulfate/3-mercaptopyruvate sulfurtransferase</fullName>
        <ecNumber evidence="4">2.8.1.1</ecNumber>
        <ecNumber evidence="4">2.8.1.2</ecNumber>
    </submittedName>
</protein>
<dbReference type="PROSITE" id="PS00380">
    <property type="entry name" value="RHODANESE_1"/>
    <property type="match status" value="1"/>
</dbReference>
<keyword evidence="4" id="KW-0670">Pyruvate</keyword>
<feature type="domain" description="Rhodanese" evidence="3">
    <location>
        <begin position="15"/>
        <end position="134"/>
    </location>
</feature>
<dbReference type="PANTHER" id="PTHR11364:SF27">
    <property type="entry name" value="SULFURTRANSFERASE"/>
    <property type="match status" value="1"/>
</dbReference>
<dbReference type="EMBL" id="JACDUU010000001">
    <property type="protein sequence ID" value="MBA2870403.1"/>
    <property type="molecule type" value="Genomic_DNA"/>
</dbReference>
<dbReference type="CDD" id="cd01449">
    <property type="entry name" value="TST_Repeat_2"/>
    <property type="match status" value="1"/>
</dbReference>
<dbReference type="PROSITE" id="PS50206">
    <property type="entry name" value="RHODANESE_3"/>
    <property type="match status" value="2"/>
</dbReference>
<name>A0A7V9YY27_9BACL</name>
<evidence type="ECO:0000256" key="1">
    <source>
        <dbReference type="ARBA" id="ARBA00022679"/>
    </source>
</evidence>
<dbReference type="InterPro" id="IPR001307">
    <property type="entry name" value="Thiosulphate_STrfase_CS"/>
</dbReference>
<gene>
    <name evidence="4" type="ORF">HNQ85_000661</name>
</gene>
<dbReference type="SMART" id="SM00450">
    <property type="entry name" value="RHOD"/>
    <property type="match status" value="2"/>
</dbReference>
<dbReference type="Pfam" id="PF00581">
    <property type="entry name" value="Rhodanese"/>
    <property type="match status" value="2"/>
</dbReference>
<keyword evidence="1 4" id="KW-0808">Transferase</keyword>
<evidence type="ECO:0000313" key="4">
    <source>
        <dbReference type="EMBL" id="MBA2870403.1"/>
    </source>
</evidence>
<dbReference type="CDD" id="cd01448">
    <property type="entry name" value="TST_Repeat_1"/>
    <property type="match status" value="1"/>
</dbReference>
<dbReference type="GO" id="GO:0004792">
    <property type="term" value="F:thiosulfate-cyanide sulfurtransferase activity"/>
    <property type="evidence" value="ECO:0007669"/>
    <property type="project" value="UniProtKB-EC"/>
</dbReference>
<dbReference type="AlphaFoldDB" id="A0A7V9YY27"/>
<dbReference type="PANTHER" id="PTHR11364">
    <property type="entry name" value="THIOSULFATE SULFERTANSFERASE"/>
    <property type="match status" value="1"/>
</dbReference>
<comment type="caution">
    <text evidence="4">The sequence shown here is derived from an EMBL/GenBank/DDBJ whole genome shotgun (WGS) entry which is preliminary data.</text>
</comment>
<dbReference type="Proteomes" id="UP000580891">
    <property type="component" value="Unassembled WGS sequence"/>
</dbReference>
<dbReference type="SUPFAM" id="SSF52821">
    <property type="entry name" value="Rhodanese/Cell cycle control phosphatase"/>
    <property type="match status" value="2"/>
</dbReference>
<keyword evidence="2" id="KW-0677">Repeat</keyword>
<keyword evidence="5" id="KW-1185">Reference proteome</keyword>